<organism>
    <name type="scientific">Physcomitrium patens</name>
    <name type="common">Spreading-leaved earth moss</name>
    <name type="synonym">Physcomitrella patens</name>
    <dbReference type="NCBI Taxonomy" id="3218"/>
    <lineage>
        <taxon>Eukaryota</taxon>
        <taxon>Viridiplantae</taxon>
        <taxon>Streptophyta</taxon>
        <taxon>Embryophyta</taxon>
        <taxon>Bryophyta</taxon>
        <taxon>Bryophytina</taxon>
        <taxon>Bryopsida</taxon>
        <taxon>Funariidae</taxon>
        <taxon>Funariales</taxon>
        <taxon>Funariaceae</taxon>
        <taxon>Physcomitrium</taxon>
    </lineage>
</organism>
<evidence type="ECO:0000256" key="2">
    <source>
        <dbReference type="ARBA" id="ARBA00023315"/>
    </source>
</evidence>
<name>A9U6P8_PHYPA</name>
<dbReference type="HOGENOM" id="CLU_013985_34_5_1"/>
<dbReference type="AlphaFoldDB" id="A9U6P8"/>
<feature type="domain" description="N-acetyltransferase" evidence="3">
    <location>
        <begin position="136"/>
        <end position="280"/>
    </location>
</feature>
<evidence type="ECO:0000256" key="1">
    <source>
        <dbReference type="ARBA" id="ARBA00022679"/>
    </source>
</evidence>
<dbReference type="PANTHER" id="PTHR10545">
    <property type="entry name" value="DIAMINE N-ACETYLTRANSFERASE"/>
    <property type="match status" value="1"/>
</dbReference>
<keyword evidence="1" id="KW-0808">Transferase</keyword>
<gene>
    <name evidence="4" type="ORF">PHYPADRAFT_103413</name>
</gene>
<dbReference type="InterPro" id="IPR000182">
    <property type="entry name" value="GNAT_dom"/>
</dbReference>
<dbReference type="PANTHER" id="PTHR10545:SF29">
    <property type="entry name" value="GH14572P-RELATED"/>
    <property type="match status" value="1"/>
</dbReference>
<dbReference type="Pfam" id="PF00583">
    <property type="entry name" value="Acetyltransf_1"/>
    <property type="match status" value="1"/>
</dbReference>
<evidence type="ECO:0000259" key="3">
    <source>
        <dbReference type="PROSITE" id="PS51186"/>
    </source>
</evidence>
<dbReference type="Gene3D" id="3.40.630.30">
    <property type="match status" value="1"/>
</dbReference>
<dbReference type="CDD" id="cd04301">
    <property type="entry name" value="NAT_SF"/>
    <property type="match status" value="1"/>
</dbReference>
<dbReference type="InterPro" id="IPR016181">
    <property type="entry name" value="Acyl_CoA_acyltransferase"/>
</dbReference>
<dbReference type="GO" id="GO:0006048">
    <property type="term" value="P:UDP-N-acetylglucosamine biosynthetic process"/>
    <property type="evidence" value="ECO:0007669"/>
    <property type="project" value="UniProtKB-UniPathway"/>
</dbReference>
<dbReference type="InterPro" id="IPR051016">
    <property type="entry name" value="Diverse_Substrate_AcTransf"/>
</dbReference>
<evidence type="ECO:0000313" key="4">
    <source>
        <dbReference type="EMBL" id="EDQ48656.1"/>
    </source>
</evidence>
<accession>A9U6P8</accession>
<dbReference type="GO" id="GO:0008080">
    <property type="term" value="F:N-acetyltransferase activity"/>
    <property type="evidence" value="ECO:0007669"/>
    <property type="project" value="UniProtKB-ARBA"/>
</dbReference>
<protein>
    <submittedName>
        <fullName evidence="4">Predicted protein</fullName>
    </submittedName>
</protein>
<sequence>MPFYNPMHTDYLQKFGWQAERFASETKYEAKTLQSYKDHVDTIRTEGNIDLAPFFNKEVVETGYVLKEKTDLYNQIVAYILESEGKVIGGYLDFNHEVLQPDGVIEVHPGQTTPMFDANDSNKQFVIGPRRNCSMITIREITKADLNDLCRLYEELMDHQPNNYEKMVKVFDIIQAKGDYHILGAFKDGELAGSVMGIVCQDLVGECKPFMVIENVVVSNRFRRLGIGKQLMMNIEAIGLERDCNYVIFVSGGQRKEAHAFYEKLGFKDEKVEGYRKHLS</sequence>
<dbReference type="EMBL" id="DS546129">
    <property type="protein sequence ID" value="EDQ48656.1"/>
    <property type="molecule type" value="Genomic_DNA"/>
</dbReference>
<keyword evidence="2" id="KW-0012">Acyltransferase</keyword>
<proteinExistence type="predicted"/>
<dbReference type="PROSITE" id="PS51186">
    <property type="entry name" value="GNAT"/>
    <property type="match status" value="1"/>
</dbReference>
<dbReference type="SUPFAM" id="SSF55729">
    <property type="entry name" value="Acyl-CoA N-acyltransferases (Nat)"/>
    <property type="match status" value="1"/>
</dbReference>
<reference evidence="4" key="1">
    <citation type="journal article" date="2008" name="Science">
        <title>The Physcomitrella genome reveals evolutionary insights into the conquest of land by plants.</title>
        <authorList>
            <person name="Rensing S."/>
            <person name="Lang D."/>
            <person name="Zimmer A."/>
            <person name="Terry A."/>
            <person name="Salamov A."/>
            <person name="Shapiro H."/>
            <person name="Nishiyama T."/>
            <person name="Perroud P.-F."/>
            <person name="Lindquist E."/>
            <person name="Kamisugi Y."/>
            <person name="Tanahashi T."/>
            <person name="Sakakibara K."/>
            <person name="Fujita T."/>
            <person name="Oishi K."/>
            <person name="Shin-I T."/>
            <person name="Kuroki Y."/>
            <person name="Toyoda A."/>
            <person name="Suzuki Y."/>
            <person name="Hashimoto A."/>
            <person name="Yamaguchi K."/>
            <person name="Sugano A."/>
            <person name="Kohara Y."/>
            <person name="Fujiyama A."/>
            <person name="Anterola A."/>
            <person name="Aoki S."/>
            <person name="Ashton N."/>
            <person name="Barbazuk W.B."/>
            <person name="Barker E."/>
            <person name="Bennetzen J."/>
            <person name="Bezanilla M."/>
            <person name="Blankenship R."/>
            <person name="Cho S.H."/>
            <person name="Dutcher S."/>
            <person name="Estelle M."/>
            <person name="Fawcett J.A."/>
            <person name="Gundlach H."/>
            <person name="Hanada K."/>
            <person name="Heyl A."/>
            <person name="Hicks K.A."/>
            <person name="Hugh J."/>
            <person name="Lohr M."/>
            <person name="Mayer K."/>
            <person name="Melkozernov A."/>
            <person name="Murata T."/>
            <person name="Nelson D."/>
            <person name="Pils B."/>
            <person name="Prigge M."/>
            <person name="Reiss B."/>
            <person name="Renner T."/>
            <person name="Rombauts S."/>
            <person name="Rushton P."/>
            <person name="Sanderfoot A."/>
            <person name="Schween G."/>
            <person name="Shiu S.-H."/>
            <person name="Stueber K."/>
            <person name="Theodoulou F.L."/>
            <person name="Tu H."/>
            <person name="Van de Peer Y."/>
            <person name="Verrier P.J."/>
            <person name="Waters E."/>
            <person name="Wood A."/>
            <person name="Yang L."/>
            <person name="Cove D."/>
            <person name="Cuming A."/>
            <person name="Hasebe M."/>
            <person name="Lucas S."/>
            <person name="Mishler D.B."/>
            <person name="Reski R."/>
            <person name="Grigoriev I."/>
            <person name="Quatrano R.S."/>
            <person name="Boore J.L."/>
        </authorList>
    </citation>
    <scope>NUCLEOTIDE SEQUENCE [LARGE SCALE GENOMIC DNA]</scope>
</reference>
<dbReference type="UniPathway" id="UPA00113">
    <property type="reaction ID" value="UER00529"/>
</dbReference>